<dbReference type="Proteomes" id="UP001213681">
    <property type="component" value="Unassembled WGS sequence"/>
</dbReference>
<dbReference type="InterPro" id="IPR011009">
    <property type="entry name" value="Kinase-like_dom_sf"/>
</dbReference>
<keyword evidence="2" id="KW-1185">Reference proteome</keyword>
<accession>A0AAD6BW28</accession>
<reference evidence="1" key="1">
    <citation type="submission" date="2022-12" db="EMBL/GenBank/DDBJ databases">
        <authorList>
            <person name="Petersen C."/>
        </authorList>
    </citation>
    <scope>NUCLEOTIDE SEQUENCE</scope>
    <source>
        <strain evidence="1">IBT 16125</strain>
    </source>
</reference>
<evidence type="ECO:0000313" key="1">
    <source>
        <dbReference type="EMBL" id="KAJ5438123.1"/>
    </source>
</evidence>
<dbReference type="AlphaFoldDB" id="A0AAD6BW28"/>
<dbReference type="GeneID" id="81602746"/>
<reference evidence="1" key="2">
    <citation type="journal article" date="2023" name="IMA Fungus">
        <title>Comparative genomic study of the Penicillium genus elucidates a diverse pangenome and 15 lateral gene transfer events.</title>
        <authorList>
            <person name="Petersen C."/>
            <person name="Sorensen T."/>
            <person name="Nielsen M.R."/>
            <person name="Sondergaard T.E."/>
            <person name="Sorensen J.L."/>
            <person name="Fitzpatrick D.A."/>
            <person name="Frisvad J.C."/>
            <person name="Nielsen K.L."/>
        </authorList>
    </citation>
    <scope>NUCLEOTIDE SEQUENCE</scope>
    <source>
        <strain evidence="1">IBT 16125</strain>
    </source>
</reference>
<dbReference type="SUPFAM" id="SSF56112">
    <property type="entry name" value="Protein kinase-like (PK-like)"/>
    <property type="match status" value="1"/>
</dbReference>
<proteinExistence type="predicted"/>
<organism evidence="1 2">
    <name type="scientific">Penicillium daleae</name>
    <dbReference type="NCBI Taxonomy" id="63821"/>
    <lineage>
        <taxon>Eukaryota</taxon>
        <taxon>Fungi</taxon>
        <taxon>Dikarya</taxon>
        <taxon>Ascomycota</taxon>
        <taxon>Pezizomycotina</taxon>
        <taxon>Eurotiomycetes</taxon>
        <taxon>Eurotiomycetidae</taxon>
        <taxon>Eurotiales</taxon>
        <taxon>Aspergillaceae</taxon>
        <taxon>Penicillium</taxon>
    </lineage>
</organism>
<dbReference type="RefSeq" id="XP_056761352.1">
    <property type="nucleotide sequence ID" value="XM_056912503.1"/>
</dbReference>
<protein>
    <recommendedName>
        <fullName evidence="3">Aminoglycoside phosphotransferase domain-containing protein</fullName>
    </recommendedName>
</protein>
<dbReference type="EMBL" id="JAPVEA010000008">
    <property type="protein sequence ID" value="KAJ5438123.1"/>
    <property type="molecule type" value="Genomic_DNA"/>
</dbReference>
<feature type="non-terminal residue" evidence="1">
    <location>
        <position position="1"/>
    </location>
</feature>
<comment type="caution">
    <text evidence="1">The sequence shown here is derived from an EMBL/GenBank/DDBJ whole genome shotgun (WGS) entry which is preliminary data.</text>
</comment>
<gene>
    <name evidence="1" type="ORF">N7458_009121</name>
</gene>
<name>A0AAD6BW28_9EURO</name>
<dbReference type="Gene3D" id="3.90.1200.10">
    <property type="match status" value="1"/>
</dbReference>
<sequence length="189" mass="21272">LPPPFHFTTITTYILYSPNSAINEFFNSNTTITRKQYNEFAISRASSVSTTLQIQGFRDKNSVINIGNISLAKTVYPDFVASYKYLGTIGNSRLRNTIKDFTRFFAQSWNNDLRPCLDTTADILIEFQSNFDLLARNLPSRFAPNLDIVRKELPSLFSKALPCVLSHGDLNIINLLVNPKTGNITGIID</sequence>
<evidence type="ECO:0000313" key="2">
    <source>
        <dbReference type="Proteomes" id="UP001213681"/>
    </source>
</evidence>
<evidence type="ECO:0008006" key="3">
    <source>
        <dbReference type="Google" id="ProtNLM"/>
    </source>
</evidence>